<protein>
    <submittedName>
        <fullName evidence="2">Uncharacterized protein</fullName>
    </submittedName>
</protein>
<evidence type="ECO:0000313" key="3">
    <source>
        <dbReference type="Proteomes" id="UP000236630"/>
    </source>
</evidence>
<feature type="region of interest" description="Disordered" evidence="1">
    <location>
        <begin position="85"/>
        <end position="111"/>
    </location>
</feature>
<dbReference type="PANTHER" id="PTHR36888:SF2">
    <property type="entry name" value="TETRATRICOPEPTIDE REPEAT (TPR)-LIKE SUPERFAMILY PROTEIN"/>
    <property type="match status" value="1"/>
</dbReference>
<feature type="non-terminal residue" evidence="2">
    <location>
        <position position="493"/>
    </location>
</feature>
<feature type="compositionally biased region" description="Polar residues" evidence="1">
    <location>
        <begin position="92"/>
        <end position="101"/>
    </location>
</feature>
<accession>A0A2H5Q4T7</accession>
<organism evidence="2 3">
    <name type="scientific">Citrus unshiu</name>
    <name type="common">Satsuma mandarin</name>
    <name type="synonym">Citrus nobilis var. unshiu</name>
    <dbReference type="NCBI Taxonomy" id="55188"/>
    <lineage>
        <taxon>Eukaryota</taxon>
        <taxon>Viridiplantae</taxon>
        <taxon>Streptophyta</taxon>
        <taxon>Embryophyta</taxon>
        <taxon>Tracheophyta</taxon>
        <taxon>Spermatophyta</taxon>
        <taxon>Magnoliopsida</taxon>
        <taxon>eudicotyledons</taxon>
        <taxon>Gunneridae</taxon>
        <taxon>Pentapetalae</taxon>
        <taxon>rosids</taxon>
        <taxon>malvids</taxon>
        <taxon>Sapindales</taxon>
        <taxon>Rutaceae</taxon>
        <taxon>Aurantioideae</taxon>
        <taxon>Citrus</taxon>
    </lineage>
</organism>
<feature type="region of interest" description="Disordered" evidence="1">
    <location>
        <begin position="461"/>
        <end position="493"/>
    </location>
</feature>
<feature type="compositionally biased region" description="Acidic residues" evidence="1">
    <location>
        <begin position="468"/>
        <end position="479"/>
    </location>
</feature>
<gene>
    <name evidence="2" type="ORF">CUMW_193540</name>
</gene>
<comment type="caution">
    <text evidence="2">The sequence shown here is derived from an EMBL/GenBank/DDBJ whole genome shotgun (WGS) entry which is preliminary data.</text>
</comment>
<dbReference type="Proteomes" id="UP000236630">
    <property type="component" value="Unassembled WGS sequence"/>
</dbReference>
<reference evidence="2 3" key="1">
    <citation type="journal article" date="2017" name="Front. Genet.">
        <title>Draft sequencing of the heterozygous diploid genome of Satsuma (Citrus unshiu Marc.) using a hybrid assembly approach.</title>
        <authorList>
            <person name="Shimizu T."/>
            <person name="Tanizawa Y."/>
            <person name="Mochizuki T."/>
            <person name="Nagasaki H."/>
            <person name="Yoshioka T."/>
            <person name="Toyoda A."/>
            <person name="Fujiyama A."/>
            <person name="Kaminuma E."/>
            <person name="Nakamura Y."/>
        </authorList>
    </citation>
    <scope>NUCLEOTIDE SEQUENCE [LARGE SCALE GENOMIC DNA]</scope>
    <source>
        <strain evidence="3">cv. Miyagawa wase</strain>
    </source>
</reference>
<feature type="compositionally biased region" description="Polar residues" evidence="1">
    <location>
        <begin position="483"/>
        <end position="493"/>
    </location>
</feature>
<keyword evidence="3" id="KW-1185">Reference proteome</keyword>
<dbReference type="AlphaFoldDB" id="A0A2H5Q4T7"/>
<dbReference type="EMBL" id="BDQV01000208">
    <property type="protein sequence ID" value="GAY59305.1"/>
    <property type="molecule type" value="Genomic_DNA"/>
</dbReference>
<sequence>MIEISDLEKHFNVVGSINVAASNARNAIEACVVNVGNCNNVLPDYQKSGKKRKEIGDVGFDWLQFIGVLSGEKVVNSKPNRVKDNIKHENDQSQVNNSSPGDEQRFLSDDEGIGNSQFSRDSLNKFSLNQDRDTGIKLDLLDERMRVMGAGDKDLWRPMSIVTRIKDCNSQIITVTLEKDENQIYSSMLREEKVNPEDDSHLTDHLRARESEISSSSSSKFIDDVMYLTEANDLPKHAKECMKSGWDEERAEMILHNRKLRRLLLEGDVISVEEQKRILKGLDYQFMNKDKIASLLVDACEECEELLVKAGRKYRLALSIDGNDETAFDADKIFSAAIDNFDAMMLKGNIYAPDALFGWAVALQQRSRLRPRNSKEKVKLLQQARRLYQDALHMNSDNLQVREALSSCMSELNHGQKFGFSAFAMDLKRSWITLNIPVKQTIASDLCTTLAEYPPDLALRAEPVLDSSSDEDELEQEPEEISKSSSINSRRPT</sequence>
<proteinExistence type="predicted"/>
<dbReference type="PANTHER" id="PTHR36888">
    <property type="entry name" value="TETRATRICOPEPTIDE-LIKE HELICAL DOMAIN-CONTAINING PROTEIN-RELATED"/>
    <property type="match status" value="1"/>
</dbReference>
<name>A0A2H5Q4T7_CITUN</name>
<evidence type="ECO:0000313" key="2">
    <source>
        <dbReference type="EMBL" id="GAY59305.1"/>
    </source>
</evidence>
<evidence type="ECO:0000256" key="1">
    <source>
        <dbReference type="SAM" id="MobiDB-lite"/>
    </source>
</evidence>